<protein>
    <submittedName>
        <fullName evidence="1">Uncharacterized protein</fullName>
    </submittedName>
</protein>
<reference evidence="1 2" key="1">
    <citation type="journal article" date="2016" name="Mol. Biol. Evol.">
        <title>Comparative Genomics of Early-Diverging Mushroom-Forming Fungi Provides Insights into the Origins of Lignocellulose Decay Capabilities.</title>
        <authorList>
            <person name="Nagy L.G."/>
            <person name="Riley R."/>
            <person name="Tritt A."/>
            <person name="Adam C."/>
            <person name="Daum C."/>
            <person name="Floudas D."/>
            <person name="Sun H."/>
            <person name="Yadav J.S."/>
            <person name="Pangilinan J."/>
            <person name="Larsson K.H."/>
            <person name="Matsuura K."/>
            <person name="Barry K."/>
            <person name="Labutti K."/>
            <person name="Kuo R."/>
            <person name="Ohm R.A."/>
            <person name="Bhattacharya S.S."/>
            <person name="Shirouzu T."/>
            <person name="Yoshinaga Y."/>
            <person name="Martin F.M."/>
            <person name="Grigoriev I.V."/>
            <person name="Hibbett D.S."/>
        </authorList>
    </citation>
    <scope>NUCLEOTIDE SEQUENCE [LARGE SCALE GENOMIC DNA]</scope>
    <source>
        <strain evidence="1 2">TUFC12733</strain>
    </source>
</reference>
<accession>A0A167N555</accession>
<organism evidence="1 2">
    <name type="scientific">Calocera viscosa (strain TUFC12733)</name>
    <dbReference type="NCBI Taxonomy" id="1330018"/>
    <lineage>
        <taxon>Eukaryota</taxon>
        <taxon>Fungi</taxon>
        <taxon>Dikarya</taxon>
        <taxon>Basidiomycota</taxon>
        <taxon>Agaricomycotina</taxon>
        <taxon>Dacrymycetes</taxon>
        <taxon>Dacrymycetales</taxon>
        <taxon>Dacrymycetaceae</taxon>
        <taxon>Calocera</taxon>
    </lineage>
</organism>
<dbReference type="AlphaFoldDB" id="A0A167N555"/>
<sequence>MPVWNLNAYPLYWHRHLSTLIAQKNATPYNCPLMSAFAQLQQVMQEEQENLKATHDAEWEKLNKQCTKDFAIADIIQMHQDLFVAQERRVFVQQCQFHSDVMALRAKL</sequence>
<proteinExistence type="predicted"/>
<gene>
    <name evidence="1" type="ORF">CALVIDRAFT_526880</name>
</gene>
<dbReference type="Proteomes" id="UP000076738">
    <property type="component" value="Unassembled WGS sequence"/>
</dbReference>
<dbReference type="EMBL" id="KV417280">
    <property type="protein sequence ID" value="KZO97356.1"/>
    <property type="molecule type" value="Genomic_DNA"/>
</dbReference>
<evidence type="ECO:0000313" key="1">
    <source>
        <dbReference type="EMBL" id="KZO97356.1"/>
    </source>
</evidence>
<name>A0A167N555_CALVF</name>
<keyword evidence="2" id="KW-1185">Reference proteome</keyword>
<evidence type="ECO:0000313" key="2">
    <source>
        <dbReference type="Proteomes" id="UP000076738"/>
    </source>
</evidence>